<dbReference type="PANTHER" id="PTHR43698:SF1">
    <property type="entry name" value="BLL4564 PROTEIN"/>
    <property type="match status" value="1"/>
</dbReference>
<keyword evidence="3" id="KW-1185">Reference proteome</keyword>
<evidence type="ECO:0000313" key="2">
    <source>
        <dbReference type="EMBL" id="MVM35045.1"/>
    </source>
</evidence>
<dbReference type="PANTHER" id="PTHR43698">
    <property type="entry name" value="RIBD C-TERMINAL DOMAIN CONTAINING PROTEIN"/>
    <property type="match status" value="1"/>
</dbReference>
<sequence>MKTIILLGGLMLVGNLPGKAQSTGNAIPAQTAIFPKGDKAPATNFTGTVWVQTLVPNDSTMNCLVGSVTFEPGARSNWHTHPTGQILLITAGTGYYQEKGKPIQIMHMGDVFKCQPNIEHWHGASPTSMMSHISILPNMEKGNAVWLRKVTDQEYNNLK</sequence>
<dbReference type="Proteomes" id="UP000436006">
    <property type="component" value="Unassembled WGS sequence"/>
</dbReference>
<evidence type="ECO:0000259" key="1">
    <source>
        <dbReference type="Pfam" id="PF07883"/>
    </source>
</evidence>
<dbReference type="RefSeq" id="WP_157589863.1">
    <property type="nucleotide sequence ID" value="NZ_WPIN01000020.1"/>
</dbReference>
<comment type="caution">
    <text evidence="2">The sequence shown here is derived from an EMBL/GenBank/DDBJ whole genome shotgun (WGS) entry which is preliminary data.</text>
</comment>
<dbReference type="CDD" id="cd02233">
    <property type="entry name" value="cupin_HNL-like"/>
    <property type="match status" value="1"/>
</dbReference>
<dbReference type="EMBL" id="WPIN01000020">
    <property type="protein sequence ID" value="MVM35045.1"/>
    <property type="molecule type" value="Genomic_DNA"/>
</dbReference>
<dbReference type="Pfam" id="PF07883">
    <property type="entry name" value="Cupin_2"/>
    <property type="match status" value="1"/>
</dbReference>
<accession>A0A7K1SML9</accession>
<organism evidence="2 3">
    <name type="scientific">Spirosoma arboris</name>
    <dbReference type="NCBI Taxonomy" id="2682092"/>
    <lineage>
        <taxon>Bacteria</taxon>
        <taxon>Pseudomonadati</taxon>
        <taxon>Bacteroidota</taxon>
        <taxon>Cytophagia</taxon>
        <taxon>Cytophagales</taxon>
        <taxon>Cytophagaceae</taxon>
        <taxon>Spirosoma</taxon>
    </lineage>
</organism>
<evidence type="ECO:0000313" key="3">
    <source>
        <dbReference type="Proteomes" id="UP000436006"/>
    </source>
</evidence>
<dbReference type="InterPro" id="IPR014710">
    <property type="entry name" value="RmlC-like_jellyroll"/>
</dbReference>
<dbReference type="InterPro" id="IPR011051">
    <property type="entry name" value="RmlC_Cupin_sf"/>
</dbReference>
<dbReference type="AlphaFoldDB" id="A0A7K1SML9"/>
<reference evidence="2 3" key="1">
    <citation type="submission" date="2019-12" db="EMBL/GenBank/DDBJ databases">
        <title>Spirosoma sp. HMF4905 genome sequencing and assembly.</title>
        <authorList>
            <person name="Kang H."/>
            <person name="Cha I."/>
            <person name="Kim H."/>
            <person name="Joh K."/>
        </authorList>
    </citation>
    <scope>NUCLEOTIDE SEQUENCE [LARGE SCALE GENOMIC DNA]</scope>
    <source>
        <strain evidence="2 3">HMF4905</strain>
    </source>
</reference>
<dbReference type="InterPro" id="IPR047263">
    <property type="entry name" value="HNL-like_cupin"/>
</dbReference>
<protein>
    <submittedName>
        <fullName evidence="2">Cupin domain-containing protein</fullName>
    </submittedName>
</protein>
<dbReference type="Gene3D" id="2.60.120.10">
    <property type="entry name" value="Jelly Rolls"/>
    <property type="match status" value="1"/>
</dbReference>
<dbReference type="SUPFAM" id="SSF51182">
    <property type="entry name" value="RmlC-like cupins"/>
    <property type="match status" value="1"/>
</dbReference>
<proteinExistence type="predicted"/>
<name>A0A7K1SML9_9BACT</name>
<feature type="domain" description="Cupin type-2" evidence="1">
    <location>
        <begin position="68"/>
        <end position="124"/>
    </location>
</feature>
<dbReference type="InterPro" id="IPR013096">
    <property type="entry name" value="Cupin_2"/>
</dbReference>
<gene>
    <name evidence="2" type="ORF">GO755_33775</name>
</gene>